<dbReference type="RefSeq" id="WP_078528298.1">
    <property type="nucleotide sequence ID" value="NZ_CP019876.1"/>
</dbReference>
<dbReference type="EMBL" id="NIRT01000013">
    <property type="protein sequence ID" value="PYD66291.1"/>
    <property type="molecule type" value="Genomic_DNA"/>
</dbReference>
<protein>
    <submittedName>
        <fullName evidence="2">Uncharacterized protein</fullName>
    </submittedName>
</protein>
<evidence type="ECO:0000313" key="3">
    <source>
        <dbReference type="EMBL" id="PYD66291.1"/>
    </source>
</evidence>
<reference evidence="3 5" key="2">
    <citation type="submission" date="2017-06" db="EMBL/GenBank/DDBJ databases">
        <title>A draft genome sequence of Komagataeibacter nataicola LMG 1536.</title>
        <authorList>
            <person name="Skraban J."/>
            <person name="Cleenwerck I."/>
            <person name="Vandamme P."/>
            <person name="Trcek J."/>
        </authorList>
    </citation>
    <scope>NUCLEOTIDE SEQUENCE [LARGE SCALE GENOMIC DNA]</scope>
    <source>
        <strain evidence="3 5">LMG 1536</strain>
    </source>
</reference>
<geneLocation type="plasmid" evidence="4">
    <name>pkna01</name>
</geneLocation>
<geneLocation type="plasmid" evidence="2">
    <name>pKNA01</name>
</geneLocation>
<evidence type="ECO:0000313" key="4">
    <source>
        <dbReference type="Proteomes" id="UP000189683"/>
    </source>
</evidence>
<evidence type="ECO:0000256" key="1">
    <source>
        <dbReference type="SAM" id="MobiDB-lite"/>
    </source>
</evidence>
<proteinExistence type="predicted"/>
<sequence length="599" mass="67605">MTDEEKQRKIAEENRKLTDIQEQANLYAGKCPEFAKEWMKKRLESYAKKNDYNLPPEDEITNTRDWLHGLQEEDPKLANKIDRISWEAGQGHQEKWHDKLAKKAEKLSEFRGNPDDITPMIKYEDGFQWVKLDTPEAKDFEGNAMGNCVGKGGYDNKTIFSLRDKDNFPHVTIEYDEKTKTIQQMKCKGNSEVTDDYMPVVKNLMMELKPEHIYDIDNAVSKDGDYYIGIYEIKQAVNDGIKFDAINIEGEYALSKEGEFYTNFIDIYDAMKEGVKFDDVQLDSLYEQQNYALSNDGILCVENDIYDTKDKGLKFDKGKISVSGEYTMSKDGTLYVGVNEIKQAVENGVKFETIDMRTAIMYAYAEDGSLYLGQNAIKNIPEDVVLKEVDITGSKNITEFNNKVEGRFIAPFSGLEKIGPNAEFGDEVDIRGCKNLTGFNNKVEGFFYADDSGLEKIGPNAEFGGNVDVSKCKNLTEFNHKVPGRFFAYSSGLTTIGPNTEFGGSVDIEGCKNITEFNHKVEGNFDAENSSLTNIGPNAEFGRNVDISGTPLSEEIGMDVIKTPEEKQAFADAIKSMDSKQEQIPEHIPEPEEEHSMSM</sequence>
<keyword evidence="2" id="KW-0614">Plasmid</keyword>
<organism evidence="2 4">
    <name type="scientific">Komagataeibacter nataicola</name>
    <dbReference type="NCBI Taxonomy" id="265960"/>
    <lineage>
        <taxon>Bacteria</taxon>
        <taxon>Pseudomonadati</taxon>
        <taxon>Pseudomonadota</taxon>
        <taxon>Alphaproteobacteria</taxon>
        <taxon>Acetobacterales</taxon>
        <taxon>Acetobacteraceae</taxon>
        <taxon>Komagataeibacter</taxon>
    </lineage>
</organism>
<reference evidence="2 4" key="1">
    <citation type="submission" date="2017-02" db="EMBL/GenBank/DDBJ databases">
        <title>zhang.</title>
        <authorList>
            <person name="Zhang H."/>
        </authorList>
    </citation>
    <scope>NUCLEOTIDE SEQUENCE [LARGE SCALE GENOMIC DNA]</scope>
    <source>
        <strain evidence="2 4">RZS01</strain>
        <plasmid evidence="2">pKNA01</plasmid>
        <plasmid evidence="4">pkna01</plasmid>
    </source>
</reference>
<feature type="region of interest" description="Disordered" evidence="1">
    <location>
        <begin position="576"/>
        <end position="599"/>
    </location>
</feature>
<dbReference type="Proteomes" id="UP000247512">
    <property type="component" value="Unassembled WGS sequence"/>
</dbReference>
<accession>A0A9N7CK08</accession>
<dbReference type="EMBL" id="CP019876">
    <property type="protein sequence ID" value="AQU89195.1"/>
    <property type="molecule type" value="Genomic_DNA"/>
</dbReference>
<dbReference type="Proteomes" id="UP000189683">
    <property type="component" value="Plasmid pKNA01"/>
</dbReference>
<gene>
    <name evidence="2" type="ORF">B0W47_16565</name>
    <name evidence="3" type="ORF">CDI09_09085</name>
</gene>
<dbReference type="AlphaFoldDB" id="A0A9N7CK08"/>
<evidence type="ECO:0000313" key="2">
    <source>
        <dbReference type="EMBL" id="AQU89195.1"/>
    </source>
</evidence>
<name>A0A9N7CK08_9PROT</name>
<keyword evidence="5" id="KW-1185">Reference proteome</keyword>
<dbReference type="KEGG" id="kna:B0W47_16565"/>
<evidence type="ECO:0000313" key="5">
    <source>
        <dbReference type="Proteomes" id="UP000247512"/>
    </source>
</evidence>